<dbReference type="InterPro" id="IPR016446">
    <property type="entry name" value="Flavin_OxRdtase_Frp"/>
</dbReference>
<dbReference type="OrthoDB" id="3181400at2"/>
<evidence type="ECO:0000256" key="1">
    <source>
        <dbReference type="ARBA" id="ARBA00008366"/>
    </source>
</evidence>
<feature type="domain" description="Nitroreductase" evidence="6">
    <location>
        <begin position="39"/>
        <end position="193"/>
    </location>
</feature>
<proteinExistence type="inferred from homology"/>
<comment type="similarity">
    <text evidence="1 5">Belongs to the flavin oxidoreductase frp family.</text>
</comment>
<name>B8IWF4_METNO</name>
<organism evidence="7 8">
    <name type="scientific">Methylobacterium nodulans (strain LMG 21967 / CNCM I-2342 / ORS 2060)</name>
    <dbReference type="NCBI Taxonomy" id="460265"/>
    <lineage>
        <taxon>Bacteria</taxon>
        <taxon>Pseudomonadati</taxon>
        <taxon>Pseudomonadota</taxon>
        <taxon>Alphaproteobacteria</taxon>
        <taxon>Hyphomicrobiales</taxon>
        <taxon>Methylobacteriaceae</taxon>
        <taxon>Methylobacterium</taxon>
    </lineage>
</organism>
<evidence type="ECO:0000256" key="2">
    <source>
        <dbReference type="ARBA" id="ARBA00022630"/>
    </source>
</evidence>
<keyword evidence="4 5" id="KW-0560">Oxidoreductase</keyword>
<dbReference type="HOGENOM" id="CLU_070764_0_0_5"/>
<keyword evidence="5" id="KW-0521">NADP</keyword>
<geneLocation type="plasmid" evidence="7 8">
    <name>pMNOD01</name>
</geneLocation>
<dbReference type="GO" id="GO:0016491">
    <property type="term" value="F:oxidoreductase activity"/>
    <property type="evidence" value="ECO:0007669"/>
    <property type="project" value="UniProtKB-UniRule"/>
</dbReference>
<dbReference type="Gene3D" id="3.40.109.10">
    <property type="entry name" value="NADH Oxidase"/>
    <property type="match status" value="1"/>
</dbReference>
<keyword evidence="2 5" id="KW-0285">Flavoprotein</keyword>
<keyword evidence="8" id="KW-1185">Reference proteome</keyword>
<dbReference type="PIRSF" id="PIRSF005426">
    <property type="entry name" value="Frp"/>
    <property type="match status" value="1"/>
</dbReference>
<keyword evidence="3 5" id="KW-0288">FMN</keyword>
<dbReference type="EMBL" id="CP001350">
    <property type="protein sequence ID" value="ACL62744.1"/>
    <property type="molecule type" value="Genomic_DNA"/>
</dbReference>
<dbReference type="InterPro" id="IPR000415">
    <property type="entry name" value="Nitroreductase-like"/>
</dbReference>
<evidence type="ECO:0000313" key="8">
    <source>
        <dbReference type="Proteomes" id="UP000008207"/>
    </source>
</evidence>
<evidence type="ECO:0000313" key="7">
    <source>
        <dbReference type="EMBL" id="ACL62744.1"/>
    </source>
</evidence>
<accession>B8IWF4</accession>
<dbReference type="RefSeq" id="WP_015934278.1">
    <property type="nucleotide sequence ID" value="NC_011892.1"/>
</dbReference>
<reference evidence="8" key="1">
    <citation type="submission" date="2009-01" db="EMBL/GenBank/DDBJ databases">
        <title>Complete sequence of plasmid 1 of Methylobacterium nodulans ORS 2060.</title>
        <authorList>
            <consortium name="US DOE Joint Genome Institute"/>
            <person name="Lucas S."/>
            <person name="Copeland A."/>
            <person name="Lapidus A."/>
            <person name="Glavina del Rio T."/>
            <person name="Dalin E."/>
            <person name="Tice H."/>
            <person name="Bruce D."/>
            <person name="Goodwin L."/>
            <person name="Pitluck S."/>
            <person name="Sims D."/>
            <person name="Brettin T."/>
            <person name="Detter J.C."/>
            <person name="Han C."/>
            <person name="Larimer F."/>
            <person name="Land M."/>
            <person name="Hauser L."/>
            <person name="Kyrpides N."/>
            <person name="Ivanova N."/>
            <person name="Marx C.J."/>
            <person name="Richardson P."/>
        </authorList>
    </citation>
    <scope>NUCLEOTIDE SEQUENCE [LARGE SCALE GENOMIC DNA]</scope>
    <source>
        <strain evidence="8">LMG 21967 / CNCM I-2342 / ORS 2060</strain>
        <plasmid evidence="8">Plasmid pMNOD01</plasmid>
    </source>
</reference>
<dbReference type="KEGG" id="mno:Mnod_8680"/>
<keyword evidence="7" id="KW-0614">Plasmid</keyword>
<gene>
    <name evidence="7" type="ordered locus">Mnod_8680</name>
</gene>
<dbReference type="PANTHER" id="PTHR43425">
    <property type="entry name" value="OXYGEN-INSENSITIVE NADPH NITROREDUCTASE"/>
    <property type="match status" value="1"/>
</dbReference>
<dbReference type="AlphaFoldDB" id="B8IWF4"/>
<dbReference type="PANTHER" id="PTHR43425:SF2">
    <property type="entry name" value="OXYGEN-INSENSITIVE NADPH NITROREDUCTASE"/>
    <property type="match status" value="1"/>
</dbReference>
<dbReference type="InterPro" id="IPR029479">
    <property type="entry name" value="Nitroreductase"/>
</dbReference>
<dbReference type="Proteomes" id="UP000008207">
    <property type="component" value="Plasmid pMNOD01"/>
</dbReference>
<evidence type="ECO:0000256" key="4">
    <source>
        <dbReference type="ARBA" id="ARBA00023002"/>
    </source>
</evidence>
<dbReference type="Pfam" id="PF00881">
    <property type="entry name" value="Nitroreductase"/>
    <property type="match status" value="1"/>
</dbReference>
<evidence type="ECO:0000259" key="6">
    <source>
        <dbReference type="Pfam" id="PF00881"/>
    </source>
</evidence>
<sequence>MSETSYSAARIAAVFRERFGDEVAADPGLNGLAEIHRIAAHHVHRRYADRPVDPALVRLLCACALSAPSKSDLQQRDVVIVSDPDLRRRIAGLLPHMPWVGVAPAFLVVCANGRRLPQISILRDKPFPNDHLDLFFNAVGDAAIALTTCLHAAEAVGLGGCPISEIRNHAAQVSAWLNLPERVIPFAGLCLGWPAGESRISPRLPLAMTLHESRYDEGDLAAGIAAYDERREAILPYPEQRQTARWGVAEAYGWSEDKARQYAEPQRADFGAFVRRSGFNLD</sequence>
<dbReference type="SUPFAM" id="SSF55469">
    <property type="entry name" value="FMN-dependent nitroreductase-like"/>
    <property type="match status" value="1"/>
</dbReference>
<evidence type="ECO:0000256" key="5">
    <source>
        <dbReference type="PIRNR" id="PIRNR005426"/>
    </source>
</evidence>
<evidence type="ECO:0000256" key="3">
    <source>
        <dbReference type="ARBA" id="ARBA00022643"/>
    </source>
</evidence>
<protein>
    <submittedName>
        <fullName evidence="7">Nitroreductase</fullName>
    </submittedName>
</protein>